<proteinExistence type="predicted"/>
<organism evidence="1 2">
    <name type="scientific">Azospirillum brasilense</name>
    <dbReference type="NCBI Taxonomy" id="192"/>
    <lineage>
        <taxon>Bacteria</taxon>
        <taxon>Pseudomonadati</taxon>
        <taxon>Pseudomonadota</taxon>
        <taxon>Alphaproteobacteria</taxon>
        <taxon>Rhodospirillales</taxon>
        <taxon>Azospirillaceae</taxon>
        <taxon>Azospirillum</taxon>
    </lineage>
</organism>
<sequence>MDLIDHTSATIRRWCGRIFALETVRETFRLAAPIETLSLSRWPVVSVASVIEAGNPLAAGDFETEDDTAFVYRLTGSDSRRDWPAGKIVIEYQAGYILPGKPGRTLPEDVERATIMLVKAGWFGRSRDPLVRSEDVSGVLSTTFWMGGFGEGASLPPDVEGLLSPHRQPSIG</sequence>
<name>A0A4D8QX47_AZOBR</name>
<accession>A0A4D8QX47</accession>
<dbReference type="Proteomes" id="UP000298693">
    <property type="component" value="Chromosome"/>
</dbReference>
<evidence type="ECO:0000313" key="1">
    <source>
        <dbReference type="EMBL" id="QCO15528.1"/>
    </source>
</evidence>
<gene>
    <name evidence="1" type="ORF">D3869_09965</name>
</gene>
<dbReference type="AlphaFoldDB" id="A0A4D8QX47"/>
<protein>
    <submittedName>
        <fullName evidence="1">Uncharacterized protein</fullName>
    </submittedName>
</protein>
<evidence type="ECO:0000313" key="2">
    <source>
        <dbReference type="Proteomes" id="UP000298693"/>
    </source>
</evidence>
<reference evidence="1 2" key="1">
    <citation type="submission" date="2018-09" db="EMBL/GenBank/DDBJ databases">
        <title>Whole genome based analysis of evolution and adaptive divergence in Indian and Brazilian strains of Azospirillum brasilense.</title>
        <authorList>
            <person name="Singh C."/>
            <person name="Tripathi A.K."/>
        </authorList>
    </citation>
    <scope>NUCLEOTIDE SEQUENCE [LARGE SCALE GENOMIC DNA]</scope>
    <source>
        <strain evidence="1 2">MTCC4039</strain>
    </source>
</reference>
<dbReference type="EMBL" id="CP032345">
    <property type="protein sequence ID" value="QCO15528.1"/>
    <property type="molecule type" value="Genomic_DNA"/>
</dbReference>